<evidence type="ECO:0000256" key="2">
    <source>
        <dbReference type="SAM" id="Phobius"/>
    </source>
</evidence>
<feature type="domain" description="EamA" evidence="3">
    <location>
        <begin position="23"/>
        <end position="150"/>
    </location>
</feature>
<dbReference type="Proteomes" id="UP000440096">
    <property type="component" value="Unassembled WGS sequence"/>
</dbReference>
<keyword evidence="2" id="KW-0812">Transmembrane</keyword>
<evidence type="ECO:0000256" key="1">
    <source>
        <dbReference type="ARBA" id="ARBA00007362"/>
    </source>
</evidence>
<feature type="transmembrane region" description="Helical" evidence="2">
    <location>
        <begin position="203"/>
        <end position="225"/>
    </location>
</feature>
<dbReference type="EMBL" id="WMBA01000023">
    <property type="protein sequence ID" value="MTD55519.1"/>
    <property type="molecule type" value="Genomic_DNA"/>
</dbReference>
<protein>
    <submittedName>
        <fullName evidence="4">EamA family transporter</fullName>
    </submittedName>
</protein>
<comment type="caution">
    <text evidence="4">The sequence shown here is derived from an EMBL/GenBank/DDBJ whole genome shotgun (WGS) entry which is preliminary data.</text>
</comment>
<feature type="transmembrane region" description="Helical" evidence="2">
    <location>
        <begin position="288"/>
        <end position="307"/>
    </location>
</feature>
<accession>A0A6N7Z380</accession>
<dbReference type="InterPro" id="IPR000620">
    <property type="entry name" value="EamA_dom"/>
</dbReference>
<evidence type="ECO:0000259" key="3">
    <source>
        <dbReference type="Pfam" id="PF00892"/>
    </source>
</evidence>
<dbReference type="AlphaFoldDB" id="A0A6N7Z380"/>
<feature type="transmembrane region" description="Helical" evidence="2">
    <location>
        <begin position="109"/>
        <end position="129"/>
    </location>
</feature>
<keyword evidence="5" id="KW-1185">Reference proteome</keyword>
<keyword evidence="2" id="KW-1133">Transmembrane helix</keyword>
<dbReference type="GO" id="GO:0016020">
    <property type="term" value="C:membrane"/>
    <property type="evidence" value="ECO:0007669"/>
    <property type="project" value="InterPro"/>
</dbReference>
<feature type="transmembrane region" description="Helical" evidence="2">
    <location>
        <begin position="78"/>
        <end position="97"/>
    </location>
</feature>
<evidence type="ECO:0000313" key="4">
    <source>
        <dbReference type="EMBL" id="MTD55519.1"/>
    </source>
</evidence>
<dbReference type="InterPro" id="IPR037185">
    <property type="entry name" value="EmrE-like"/>
</dbReference>
<reference evidence="4 5" key="1">
    <citation type="submission" date="2019-11" db="EMBL/GenBank/DDBJ databases">
        <title>Draft genome of Amycolatopsis RM579.</title>
        <authorList>
            <person name="Duangmal K."/>
            <person name="Mingma R."/>
        </authorList>
    </citation>
    <scope>NUCLEOTIDE SEQUENCE [LARGE SCALE GENOMIC DNA]</scope>
    <source>
        <strain evidence="4 5">RM579</strain>
    </source>
</reference>
<feature type="transmembrane region" description="Helical" evidence="2">
    <location>
        <begin position="45"/>
        <end position="66"/>
    </location>
</feature>
<dbReference type="OrthoDB" id="5189443at2"/>
<dbReference type="Pfam" id="PF00892">
    <property type="entry name" value="EamA"/>
    <property type="match status" value="1"/>
</dbReference>
<comment type="similarity">
    <text evidence="1">Belongs to the EamA transporter family.</text>
</comment>
<gene>
    <name evidence="4" type="ORF">GKO32_16275</name>
</gene>
<feature type="transmembrane region" description="Helical" evidence="2">
    <location>
        <begin position="262"/>
        <end position="282"/>
    </location>
</feature>
<organism evidence="4 5">
    <name type="scientific">Amycolatopsis pithecellobii</name>
    <dbReference type="NCBI Taxonomy" id="664692"/>
    <lineage>
        <taxon>Bacteria</taxon>
        <taxon>Bacillati</taxon>
        <taxon>Actinomycetota</taxon>
        <taxon>Actinomycetes</taxon>
        <taxon>Pseudonocardiales</taxon>
        <taxon>Pseudonocardiaceae</taxon>
        <taxon>Amycolatopsis</taxon>
    </lineage>
</organism>
<feature type="transmembrane region" description="Helical" evidence="2">
    <location>
        <begin position="12"/>
        <end position="33"/>
    </location>
</feature>
<feature type="transmembrane region" description="Helical" evidence="2">
    <location>
        <begin position="231"/>
        <end position="250"/>
    </location>
</feature>
<name>A0A6N7Z380_9PSEU</name>
<feature type="transmembrane region" description="Helical" evidence="2">
    <location>
        <begin position="138"/>
        <end position="154"/>
    </location>
</feature>
<proteinExistence type="inferred from homology"/>
<sequence>MVMDTPLRASRGGQLVVPALSALMITLLAAGWLLAGHLVDGAPPLLVAAGRTAASFVVITVVALLYPRSRSEVRAATARGGSVALLAFLGFFAYYSGTLLGTGFIGASRVGLIVSLLPCITFVIGVVAFREPSTGRKVLGTVLAVVAALGYALADASAGNGAGPGVGGSALVSGGLLALGGTFTYAVYGYVYRRRMADVSPVAALPAITGAGTVMLGLTVVLFVPLGGVSLADWGGIATLGAVLTAPVFLISHELILRKGPLFTSALALVVPFLVRLGEWALGREAAPGPLVLLLLLLCAAGVWLTIGGARPAQRAAVEADPDETHTGQGTS</sequence>
<evidence type="ECO:0000313" key="5">
    <source>
        <dbReference type="Proteomes" id="UP000440096"/>
    </source>
</evidence>
<feature type="transmembrane region" description="Helical" evidence="2">
    <location>
        <begin position="166"/>
        <end position="191"/>
    </location>
</feature>
<keyword evidence="2" id="KW-0472">Membrane</keyword>
<dbReference type="SUPFAM" id="SSF103481">
    <property type="entry name" value="Multidrug resistance efflux transporter EmrE"/>
    <property type="match status" value="1"/>
</dbReference>